<dbReference type="AlphaFoldDB" id="A0A8S9TYW2"/>
<feature type="signal peptide" evidence="1">
    <location>
        <begin position="1"/>
        <end position="19"/>
    </location>
</feature>
<dbReference type="Proteomes" id="UP000704712">
    <property type="component" value="Unassembled WGS sequence"/>
</dbReference>
<protein>
    <submittedName>
        <fullName evidence="2">Uncharacterized protein</fullName>
    </submittedName>
</protein>
<name>A0A8S9TYW2_PHYIN</name>
<proteinExistence type="predicted"/>
<gene>
    <name evidence="2" type="ORF">GN958_ATG18091</name>
</gene>
<keyword evidence="1" id="KW-0732">Signal</keyword>
<organism evidence="2 3">
    <name type="scientific">Phytophthora infestans</name>
    <name type="common">Potato late blight agent</name>
    <name type="synonym">Botrytis infestans</name>
    <dbReference type="NCBI Taxonomy" id="4787"/>
    <lineage>
        <taxon>Eukaryota</taxon>
        <taxon>Sar</taxon>
        <taxon>Stramenopiles</taxon>
        <taxon>Oomycota</taxon>
        <taxon>Peronosporomycetes</taxon>
        <taxon>Peronosporales</taxon>
        <taxon>Peronosporaceae</taxon>
        <taxon>Phytophthora</taxon>
    </lineage>
</organism>
<comment type="caution">
    <text evidence="2">The sequence shown here is derived from an EMBL/GenBank/DDBJ whole genome shotgun (WGS) entry which is preliminary data.</text>
</comment>
<evidence type="ECO:0000313" key="3">
    <source>
        <dbReference type="Proteomes" id="UP000704712"/>
    </source>
</evidence>
<feature type="chain" id="PRO_5035821718" evidence="1">
    <location>
        <begin position="20"/>
        <end position="132"/>
    </location>
</feature>
<sequence>MDSEEALLLLSGLVASVAALAACSREGSEHQQRRTVTVLHFEAVLEDAACEEWISTNFRCSRASFLAKAEQLRLRGVLFAGCVAKQHSYEKKIAAALYFFASPSGYREVAAAMGMNKSYVMDIVQSTRTALH</sequence>
<reference evidence="2" key="1">
    <citation type="submission" date="2020-03" db="EMBL/GenBank/DDBJ databases">
        <title>Hybrid Assembly of Korean Phytophthora infestans isolates.</title>
        <authorList>
            <person name="Prokchorchik M."/>
            <person name="Lee Y."/>
            <person name="Seo J."/>
            <person name="Cho J.-H."/>
            <person name="Park Y.-E."/>
            <person name="Jang D.-C."/>
            <person name="Im J.-S."/>
            <person name="Choi J.-G."/>
            <person name="Park H.-J."/>
            <person name="Lee G.-B."/>
            <person name="Lee Y.-G."/>
            <person name="Hong S.-Y."/>
            <person name="Cho K."/>
            <person name="Sohn K.H."/>
        </authorList>
    </citation>
    <scope>NUCLEOTIDE SEQUENCE</scope>
    <source>
        <strain evidence="2">KR_2_A2</strain>
    </source>
</reference>
<dbReference type="EMBL" id="JAACNO010002503">
    <property type="protein sequence ID" value="KAF4132712.1"/>
    <property type="molecule type" value="Genomic_DNA"/>
</dbReference>
<evidence type="ECO:0000256" key="1">
    <source>
        <dbReference type="SAM" id="SignalP"/>
    </source>
</evidence>
<evidence type="ECO:0000313" key="2">
    <source>
        <dbReference type="EMBL" id="KAF4132712.1"/>
    </source>
</evidence>
<accession>A0A8S9TYW2</accession>